<organism evidence="1">
    <name type="scientific">marine sediment metagenome</name>
    <dbReference type="NCBI Taxonomy" id="412755"/>
    <lineage>
        <taxon>unclassified sequences</taxon>
        <taxon>metagenomes</taxon>
        <taxon>ecological metagenomes</taxon>
    </lineage>
</organism>
<evidence type="ECO:0000313" key="1">
    <source>
        <dbReference type="EMBL" id="GAF91274.1"/>
    </source>
</evidence>
<proteinExistence type="predicted"/>
<dbReference type="EMBL" id="BARS01018150">
    <property type="protein sequence ID" value="GAF91274.1"/>
    <property type="molecule type" value="Genomic_DNA"/>
</dbReference>
<name>X0TDH7_9ZZZZ</name>
<sequence>MAKHDEISSTEKLLDLIRNNQTVVDKTSSTLDPPQSTRVRKSISVKIIPF</sequence>
<feature type="non-terminal residue" evidence="1">
    <location>
        <position position="50"/>
    </location>
</feature>
<reference evidence="1" key="1">
    <citation type="journal article" date="2014" name="Front. Microbiol.">
        <title>High frequency of phylogenetically diverse reductive dehalogenase-homologous genes in deep subseafloor sedimentary metagenomes.</title>
        <authorList>
            <person name="Kawai M."/>
            <person name="Futagami T."/>
            <person name="Toyoda A."/>
            <person name="Takaki Y."/>
            <person name="Nishi S."/>
            <person name="Hori S."/>
            <person name="Arai W."/>
            <person name="Tsubouchi T."/>
            <person name="Morono Y."/>
            <person name="Uchiyama I."/>
            <person name="Ito T."/>
            <person name="Fujiyama A."/>
            <person name="Inagaki F."/>
            <person name="Takami H."/>
        </authorList>
    </citation>
    <scope>NUCLEOTIDE SEQUENCE</scope>
    <source>
        <strain evidence="1">Expedition CK06-06</strain>
    </source>
</reference>
<protein>
    <submittedName>
        <fullName evidence="1">Uncharacterized protein</fullName>
    </submittedName>
</protein>
<dbReference type="AlphaFoldDB" id="X0TDH7"/>
<accession>X0TDH7</accession>
<gene>
    <name evidence="1" type="ORF">S01H1_29579</name>
</gene>
<comment type="caution">
    <text evidence="1">The sequence shown here is derived from an EMBL/GenBank/DDBJ whole genome shotgun (WGS) entry which is preliminary data.</text>
</comment>